<dbReference type="RefSeq" id="XP_013421517.1">
    <property type="nucleotide sequence ID" value="XM_013566063.1"/>
</dbReference>
<sequence>MVVKYNTEMTKAIEKVCLRGSEMDPMEERNEKTTGTSLMSIHDAVMENVHNELNKQIGFLGWDGDNKDNPTLILDFNERIVKRDNQGQENSIVVGGELLRYLQENRDRSRCFCEKVFKKLLDELKNRLSPIPDDYTEKTLEADLDQLKKSYLQQAIGPMKLDVLQERWESSDMTGFFQMCKAIKGFQLKVAEATRKQEALEMESEKQQRDLQNLREESERQKTEHEKAIKDIEKNHKDSLEKLQKSQDKERIKFEKKMKDLKKANQQDKMEMMQAAQKKAEEQAMNKALELQQQLTDVKVGHERQLRENQFQAERELRKVEDYSRDLKNRNIFKRFFNMDP</sequence>
<organism evidence="2 3">
    <name type="scientific">Lingula anatina</name>
    <name type="common">Brachiopod</name>
    <name type="synonym">Lingula unguis</name>
    <dbReference type="NCBI Taxonomy" id="7574"/>
    <lineage>
        <taxon>Eukaryota</taxon>
        <taxon>Metazoa</taxon>
        <taxon>Spiralia</taxon>
        <taxon>Lophotrochozoa</taxon>
        <taxon>Brachiopoda</taxon>
        <taxon>Linguliformea</taxon>
        <taxon>Lingulata</taxon>
        <taxon>Lingulida</taxon>
        <taxon>Linguloidea</taxon>
        <taxon>Lingulidae</taxon>
        <taxon>Lingula</taxon>
    </lineage>
</organism>
<dbReference type="Proteomes" id="UP000085678">
    <property type="component" value="Unplaced"/>
</dbReference>
<evidence type="ECO:0000313" key="3">
    <source>
        <dbReference type="RefSeq" id="XP_013421517.1"/>
    </source>
</evidence>
<dbReference type="KEGG" id="lak:106181611"/>
<accession>A0A1S3KGA0</accession>
<evidence type="ECO:0000313" key="2">
    <source>
        <dbReference type="Proteomes" id="UP000085678"/>
    </source>
</evidence>
<keyword evidence="2" id="KW-1185">Reference proteome</keyword>
<dbReference type="GeneID" id="106181611"/>
<name>A0A1S3KGA0_LINAN</name>
<dbReference type="InParanoid" id="A0A1S3KGA0"/>
<protein>
    <submittedName>
        <fullName evidence="3">GRIP1-associated protein 1-like</fullName>
    </submittedName>
</protein>
<reference evidence="3" key="1">
    <citation type="submission" date="2025-08" db="UniProtKB">
        <authorList>
            <consortium name="RefSeq"/>
        </authorList>
    </citation>
    <scope>IDENTIFICATION</scope>
    <source>
        <tissue evidence="3">Gonads</tissue>
    </source>
</reference>
<feature type="region of interest" description="Disordered" evidence="1">
    <location>
        <begin position="199"/>
        <end position="248"/>
    </location>
</feature>
<gene>
    <name evidence="3" type="primary">LOC106181611</name>
</gene>
<proteinExistence type="predicted"/>
<dbReference type="AlphaFoldDB" id="A0A1S3KGA0"/>
<evidence type="ECO:0000256" key="1">
    <source>
        <dbReference type="SAM" id="MobiDB-lite"/>
    </source>
</evidence>